<keyword evidence="7" id="KW-0175">Coiled coil</keyword>
<dbReference type="Gene3D" id="2.20.25.80">
    <property type="entry name" value="WRKY domain"/>
    <property type="match status" value="1"/>
</dbReference>
<evidence type="ECO:0000256" key="7">
    <source>
        <dbReference type="SAM" id="Coils"/>
    </source>
</evidence>
<dbReference type="AlphaFoldDB" id="A0A7I8LDI9"/>
<evidence type="ECO:0000256" key="1">
    <source>
        <dbReference type="ARBA" id="ARBA00004123"/>
    </source>
</evidence>
<keyword evidence="3" id="KW-0805">Transcription regulation</keyword>
<dbReference type="GO" id="GO:0043565">
    <property type="term" value="F:sequence-specific DNA binding"/>
    <property type="evidence" value="ECO:0007669"/>
    <property type="project" value="InterPro"/>
</dbReference>
<dbReference type="SUPFAM" id="SSF118290">
    <property type="entry name" value="WRKY DNA-binding domain"/>
    <property type="match status" value="1"/>
</dbReference>
<sequence length="287" mass="30789">MESFAAAATDYTSLNLGLHLGCGGGSKLPYREGEQQGSPGGGALEAELSRMNDENRKLNEKLSIMKESYCALRTQLMCLMSTSPTDRAPASPSGKRKADSFETVGSDDVIAAGVVAAICTESTSGEDDLCKRTREEPKVKISKISVRTSPTDTTLVVKDGYQWRKYGQKITRDNPSPRAYFRCSFAPSCPVKKKVQRSVDDRSILVATYEGEHNHPLPSQPEAAAAATACKVAAPGSNGELETAGHRRIGSWGFHRLLAEQMASSLTKDPDFTAALASAISGKILQL</sequence>
<reference evidence="9" key="1">
    <citation type="submission" date="2020-02" db="EMBL/GenBank/DDBJ databases">
        <authorList>
            <person name="Scholz U."/>
            <person name="Mascher M."/>
            <person name="Fiebig A."/>
        </authorList>
    </citation>
    <scope>NUCLEOTIDE SEQUENCE</scope>
</reference>
<evidence type="ECO:0000256" key="2">
    <source>
        <dbReference type="ARBA" id="ARBA00008189"/>
    </source>
</evidence>
<keyword evidence="6" id="KW-0539">Nucleus</keyword>
<comment type="subcellular location">
    <subcellularLocation>
        <location evidence="1">Nucleus</location>
    </subcellularLocation>
</comment>
<dbReference type="Proteomes" id="UP000663760">
    <property type="component" value="Chromosome 14"/>
</dbReference>
<evidence type="ECO:0000256" key="6">
    <source>
        <dbReference type="ARBA" id="ARBA00023242"/>
    </source>
</evidence>
<keyword evidence="4" id="KW-0238">DNA-binding</keyword>
<evidence type="ECO:0000256" key="5">
    <source>
        <dbReference type="ARBA" id="ARBA00023163"/>
    </source>
</evidence>
<dbReference type="GO" id="GO:0051707">
    <property type="term" value="P:response to other organism"/>
    <property type="evidence" value="ECO:0007669"/>
    <property type="project" value="UniProtKB-ARBA"/>
</dbReference>
<dbReference type="InterPro" id="IPR036576">
    <property type="entry name" value="WRKY_dom_sf"/>
</dbReference>
<name>A0A7I8LDI9_SPIIN</name>
<feature type="coiled-coil region" evidence="7">
    <location>
        <begin position="41"/>
        <end position="68"/>
    </location>
</feature>
<accession>A0A7I8LDI9</accession>
<dbReference type="PANTHER" id="PTHR31429">
    <property type="entry name" value="WRKY TRANSCRIPTION FACTOR 36-RELATED"/>
    <property type="match status" value="1"/>
</dbReference>
<evidence type="ECO:0000313" key="9">
    <source>
        <dbReference type="EMBL" id="CAA7408079.1"/>
    </source>
</evidence>
<evidence type="ECO:0000259" key="8">
    <source>
        <dbReference type="PROSITE" id="PS50811"/>
    </source>
</evidence>
<dbReference type="PROSITE" id="PS50811">
    <property type="entry name" value="WRKY"/>
    <property type="match status" value="1"/>
</dbReference>
<protein>
    <recommendedName>
        <fullName evidence="8">WRKY domain-containing protein</fullName>
    </recommendedName>
</protein>
<evidence type="ECO:0000256" key="4">
    <source>
        <dbReference type="ARBA" id="ARBA00023125"/>
    </source>
</evidence>
<dbReference type="InterPro" id="IPR044810">
    <property type="entry name" value="WRKY_plant"/>
</dbReference>
<dbReference type="SMART" id="SM00774">
    <property type="entry name" value="WRKY"/>
    <property type="match status" value="1"/>
</dbReference>
<feature type="domain" description="WRKY" evidence="8">
    <location>
        <begin position="152"/>
        <end position="218"/>
    </location>
</feature>
<proteinExistence type="inferred from homology"/>
<dbReference type="OrthoDB" id="1879341at2759"/>
<evidence type="ECO:0000256" key="3">
    <source>
        <dbReference type="ARBA" id="ARBA00023015"/>
    </source>
</evidence>
<keyword evidence="5" id="KW-0804">Transcription</keyword>
<organism evidence="9 10">
    <name type="scientific">Spirodela intermedia</name>
    <name type="common">Intermediate duckweed</name>
    <dbReference type="NCBI Taxonomy" id="51605"/>
    <lineage>
        <taxon>Eukaryota</taxon>
        <taxon>Viridiplantae</taxon>
        <taxon>Streptophyta</taxon>
        <taxon>Embryophyta</taxon>
        <taxon>Tracheophyta</taxon>
        <taxon>Spermatophyta</taxon>
        <taxon>Magnoliopsida</taxon>
        <taxon>Liliopsida</taxon>
        <taxon>Araceae</taxon>
        <taxon>Lemnoideae</taxon>
        <taxon>Spirodela</taxon>
    </lineage>
</organism>
<keyword evidence="10" id="KW-1185">Reference proteome</keyword>
<dbReference type="PANTHER" id="PTHR31429:SF3">
    <property type="entry name" value="WRKY TRANSCRIPTION FACTOR 40-RELATED"/>
    <property type="match status" value="1"/>
</dbReference>
<dbReference type="InterPro" id="IPR003657">
    <property type="entry name" value="WRKY_dom"/>
</dbReference>
<dbReference type="GO" id="GO:0005634">
    <property type="term" value="C:nucleus"/>
    <property type="evidence" value="ECO:0007669"/>
    <property type="project" value="UniProtKB-SubCell"/>
</dbReference>
<gene>
    <name evidence="9" type="ORF">SI8410_14018757</name>
</gene>
<dbReference type="FunFam" id="2.20.25.80:FF:000008">
    <property type="entry name" value="WRKY transcription factor 40"/>
    <property type="match status" value="1"/>
</dbReference>
<dbReference type="GO" id="GO:0003700">
    <property type="term" value="F:DNA-binding transcription factor activity"/>
    <property type="evidence" value="ECO:0007669"/>
    <property type="project" value="InterPro"/>
</dbReference>
<comment type="similarity">
    <text evidence="2">Belongs to the WRKY group II-a family.</text>
</comment>
<dbReference type="Pfam" id="PF03106">
    <property type="entry name" value="WRKY"/>
    <property type="match status" value="1"/>
</dbReference>
<dbReference type="EMBL" id="LR746277">
    <property type="protein sequence ID" value="CAA7408079.1"/>
    <property type="molecule type" value="Genomic_DNA"/>
</dbReference>
<evidence type="ECO:0000313" key="10">
    <source>
        <dbReference type="Proteomes" id="UP000663760"/>
    </source>
</evidence>